<proteinExistence type="inferred from homology"/>
<keyword evidence="2" id="KW-0808">Transferase</keyword>
<organism evidence="2 3">
    <name type="scientific">Actinidia rufa</name>
    <dbReference type="NCBI Taxonomy" id="165716"/>
    <lineage>
        <taxon>Eukaryota</taxon>
        <taxon>Viridiplantae</taxon>
        <taxon>Streptophyta</taxon>
        <taxon>Embryophyta</taxon>
        <taxon>Tracheophyta</taxon>
        <taxon>Spermatophyta</taxon>
        <taxon>Magnoliopsida</taxon>
        <taxon>eudicotyledons</taxon>
        <taxon>Gunneridae</taxon>
        <taxon>Pentapetalae</taxon>
        <taxon>asterids</taxon>
        <taxon>Ericales</taxon>
        <taxon>Actinidiaceae</taxon>
        <taxon>Actinidia</taxon>
    </lineage>
</organism>
<dbReference type="OrthoDB" id="5835829at2759"/>
<keyword evidence="3" id="KW-1185">Reference proteome</keyword>
<evidence type="ECO:0000256" key="1">
    <source>
        <dbReference type="ARBA" id="ARBA00009995"/>
    </source>
</evidence>
<protein>
    <submittedName>
        <fullName evidence="2">UDP-glucosyl transferase 73B1</fullName>
    </submittedName>
</protein>
<dbReference type="AlphaFoldDB" id="A0A7J0DZ73"/>
<accession>A0A7J0DZ73</accession>
<dbReference type="EMBL" id="BJWL01000454">
    <property type="protein sequence ID" value="GFS45711.1"/>
    <property type="molecule type" value="Genomic_DNA"/>
</dbReference>
<dbReference type="PANTHER" id="PTHR48047">
    <property type="entry name" value="GLYCOSYLTRANSFERASE"/>
    <property type="match status" value="1"/>
</dbReference>
<dbReference type="SUPFAM" id="SSF53756">
    <property type="entry name" value="UDP-Glycosyltransferase/glycogen phosphorylase"/>
    <property type="match status" value="1"/>
</dbReference>
<comment type="caution">
    <text evidence="2">The sequence shown here is derived from an EMBL/GenBank/DDBJ whole genome shotgun (WGS) entry which is preliminary data.</text>
</comment>
<name>A0A7J0DZ73_9ERIC</name>
<dbReference type="Proteomes" id="UP000585474">
    <property type="component" value="Unassembled WGS sequence"/>
</dbReference>
<comment type="similarity">
    <text evidence="1">Belongs to the UDP-glycosyltransferase family.</text>
</comment>
<dbReference type="GO" id="GO:0035251">
    <property type="term" value="F:UDP-glucosyltransferase activity"/>
    <property type="evidence" value="ECO:0007669"/>
    <property type="project" value="TreeGrafter"/>
</dbReference>
<dbReference type="Gene3D" id="3.40.50.2000">
    <property type="entry name" value="Glycogen Phosphorylase B"/>
    <property type="match status" value="1"/>
</dbReference>
<evidence type="ECO:0000313" key="2">
    <source>
        <dbReference type="EMBL" id="GFS45711.1"/>
    </source>
</evidence>
<dbReference type="PANTHER" id="PTHR48047:SF182">
    <property type="entry name" value="GLYCOSYLTRANSFERASE"/>
    <property type="match status" value="1"/>
</dbReference>
<evidence type="ECO:0000313" key="3">
    <source>
        <dbReference type="Proteomes" id="UP000585474"/>
    </source>
</evidence>
<gene>
    <name evidence="2" type="ORF">Acr_00g0097630</name>
</gene>
<reference evidence="3" key="1">
    <citation type="submission" date="2019-07" db="EMBL/GenBank/DDBJ databases">
        <title>De Novo Assembly of kiwifruit Actinidia rufa.</title>
        <authorList>
            <person name="Sugita-Konishi S."/>
            <person name="Sato K."/>
            <person name="Mori E."/>
            <person name="Abe Y."/>
            <person name="Kisaki G."/>
            <person name="Hamano K."/>
            <person name="Suezawa K."/>
            <person name="Otani M."/>
            <person name="Fukuda T."/>
            <person name="Manabe T."/>
            <person name="Gomi K."/>
            <person name="Tabuchi M."/>
            <person name="Akimitsu K."/>
            <person name="Kataoka I."/>
        </authorList>
    </citation>
    <scope>NUCLEOTIDE SEQUENCE [LARGE SCALE GENOMIC DNA]</scope>
    <source>
        <strain evidence="3">cv. Fuchu</strain>
    </source>
</reference>
<sequence>MASSQTQNQQQLQLHFVIVPLMSQSHLIPMTDFAKLLARRPGLIITIITTPLNAFRYQPVIDRANKSGLGIRLIPLPFPGREAGLPPNCENMDSLASPDLVENFFEATSMLQHPLEKLLAHLHPPPSCIITSNALPWTSKVATKFRIPRYVFNALSCFTLLCSKLVEESPKNSESVSISVRDMRIEFPKAQLPESMRRNADKLNGMLDQMKEAKRSAQGVLVNSLEEMEPEIVEEYKKVAKENVWCIGPVSLCNREISDQFHRGNKAAIDEHDCLKWLDSKKSGSVLYMLVLAASAIYQEEKVLVKREKVKKAIEEVMMDGEEREERRRKRAREFAKMAKKAIEEGGSSYLNITYLIEDVIQHVMN</sequence>